<evidence type="ECO:0000256" key="1">
    <source>
        <dbReference type="SAM" id="MobiDB-lite"/>
    </source>
</evidence>
<feature type="compositionally biased region" description="Basic and acidic residues" evidence="1">
    <location>
        <begin position="62"/>
        <end position="72"/>
    </location>
</feature>
<dbReference type="EMBL" id="JH711577">
    <property type="protein sequence ID" value="EIW81979.1"/>
    <property type="molecule type" value="Genomic_DNA"/>
</dbReference>
<reference evidence="3" key="1">
    <citation type="journal article" date="2012" name="Science">
        <title>The Paleozoic origin of enzymatic lignin decomposition reconstructed from 31 fungal genomes.</title>
        <authorList>
            <person name="Floudas D."/>
            <person name="Binder M."/>
            <person name="Riley R."/>
            <person name="Barry K."/>
            <person name="Blanchette R.A."/>
            <person name="Henrissat B."/>
            <person name="Martinez A.T."/>
            <person name="Otillar R."/>
            <person name="Spatafora J.W."/>
            <person name="Yadav J.S."/>
            <person name="Aerts A."/>
            <person name="Benoit I."/>
            <person name="Boyd A."/>
            <person name="Carlson A."/>
            <person name="Copeland A."/>
            <person name="Coutinho P.M."/>
            <person name="de Vries R.P."/>
            <person name="Ferreira P."/>
            <person name="Findley K."/>
            <person name="Foster B."/>
            <person name="Gaskell J."/>
            <person name="Glotzer D."/>
            <person name="Gorecki P."/>
            <person name="Heitman J."/>
            <person name="Hesse C."/>
            <person name="Hori C."/>
            <person name="Igarashi K."/>
            <person name="Jurgens J.A."/>
            <person name="Kallen N."/>
            <person name="Kersten P."/>
            <person name="Kohler A."/>
            <person name="Kuees U."/>
            <person name="Kumar T.K.A."/>
            <person name="Kuo A."/>
            <person name="LaButti K."/>
            <person name="Larrondo L.F."/>
            <person name="Lindquist E."/>
            <person name="Ling A."/>
            <person name="Lombard V."/>
            <person name="Lucas S."/>
            <person name="Lundell T."/>
            <person name="Martin R."/>
            <person name="McLaughlin D.J."/>
            <person name="Morgenstern I."/>
            <person name="Morin E."/>
            <person name="Murat C."/>
            <person name="Nagy L.G."/>
            <person name="Nolan M."/>
            <person name="Ohm R.A."/>
            <person name="Patyshakuliyeva A."/>
            <person name="Rokas A."/>
            <person name="Ruiz-Duenas F.J."/>
            <person name="Sabat G."/>
            <person name="Salamov A."/>
            <person name="Samejima M."/>
            <person name="Schmutz J."/>
            <person name="Slot J.C."/>
            <person name="St John F."/>
            <person name="Stenlid J."/>
            <person name="Sun H."/>
            <person name="Sun S."/>
            <person name="Syed K."/>
            <person name="Tsang A."/>
            <person name="Wiebenga A."/>
            <person name="Young D."/>
            <person name="Pisabarro A."/>
            <person name="Eastwood D.C."/>
            <person name="Martin F."/>
            <person name="Cullen D."/>
            <person name="Grigoriev I.V."/>
            <person name="Hibbett D.S."/>
        </authorList>
    </citation>
    <scope>NUCLEOTIDE SEQUENCE [LARGE SCALE GENOMIC DNA]</scope>
    <source>
        <strain evidence="3">RWD-64-598 SS2</strain>
    </source>
</reference>
<dbReference type="AlphaFoldDB" id="A0A5M3MS46"/>
<sequence>MQSLGRPPLPYPLYPQRLKILVPPQTRALGPRSTPPQSRSDCQGRQAISVLETHKRTAGAKAGDEPRARNTHAELGSCSRAAWLAGRERGPQPHITVLERQGDARGGRHWERCAMKRRGDAGVRACTKELEEELQDLEREIRAPGRSRAAARCSDARRGARVLAVDAVVYLERCVF</sequence>
<keyword evidence="3" id="KW-1185">Reference proteome</keyword>
<gene>
    <name evidence="2" type="ORF">CONPUDRAFT_152871</name>
</gene>
<evidence type="ECO:0000313" key="2">
    <source>
        <dbReference type="EMBL" id="EIW81979.1"/>
    </source>
</evidence>
<evidence type="ECO:0000313" key="3">
    <source>
        <dbReference type="Proteomes" id="UP000053558"/>
    </source>
</evidence>
<comment type="caution">
    <text evidence="2">The sequence shown here is derived from an EMBL/GenBank/DDBJ whole genome shotgun (WGS) entry which is preliminary data.</text>
</comment>
<feature type="region of interest" description="Disordered" evidence="1">
    <location>
        <begin position="23"/>
        <end position="73"/>
    </location>
</feature>
<dbReference type="Proteomes" id="UP000053558">
    <property type="component" value="Unassembled WGS sequence"/>
</dbReference>
<organism evidence="2 3">
    <name type="scientific">Coniophora puteana (strain RWD-64-598)</name>
    <name type="common">Brown rot fungus</name>
    <dbReference type="NCBI Taxonomy" id="741705"/>
    <lineage>
        <taxon>Eukaryota</taxon>
        <taxon>Fungi</taxon>
        <taxon>Dikarya</taxon>
        <taxon>Basidiomycota</taxon>
        <taxon>Agaricomycotina</taxon>
        <taxon>Agaricomycetes</taxon>
        <taxon>Agaricomycetidae</taxon>
        <taxon>Boletales</taxon>
        <taxon>Coniophorineae</taxon>
        <taxon>Coniophoraceae</taxon>
        <taxon>Coniophora</taxon>
    </lineage>
</organism>
<dbReference type="RefSeq" id="XP_007767815.1">
    <property type="nucleotide sequence ID" value="XM_007769625.1"/>
</dbReference>
<accession>A0A5M3MS46</accession>
<name>A0A5M3MS46_CONPW</name>
<dbReference type="GeneID" id="19203089"/>
<dbReference type="KEGG" id="cput:CONPUDRAFT_152871"/>
<protein>
    <submittedName>
        <fullName evidence="2">Uncharacterized protein</fullName>
    </submittedName>
</protein>
<proteinExistence type="predicted"/>